<keyword evidence="1" id="KW-0812">Transmembrane</keyword>
<comment type="caution">
    <text evidence="3">The sequence shown here is derived from an EMBL/GenBank/DDBJ whole genome shotgun (WGS) entry which is preliminary data.</text>
</comment>
<dbReference type="PROSITE" id="PS50965">
    <property type="entry name" value="NERD"/>
    <property type="match status" value="1"/>
</dbReference>
<keyword evidence="4" id="KW-1185">Reference proteome</keyword>
<feature type="domain" description="NERD" evidence="2">
    <location>
        <begin position="116"/>
        <end position="228"/>
    </location>
</feature>
<dbReference type="RefSeq" id="WP_223790192.1">
    <property type="nucleotide sequence ID" value="NZ_JAIOUQ010000001.1"/>
</dbReference>
<keyword evidence="1" id="KW-1133">Transmembrane helix</keyword>
<evidence type="ECO:0000259" key="2">
    <source>
        <dbReference type="PROSITE" id="PS50965"/>
    </source>
</evidence>
<evidence type="ECO:0000256" key="1">
    <source>
        <dbReference type="SAM" id="Phobius"/>
    </source>
</evidence>
<accession>A0A8T5UL04</accession>
<keyword evidence="1" id="KW-0472">Membrane</keyword>
<protein>
    <submittedName>
        <fullName evidence="3">NERD domain-containing protein</fullName>
    </submittedName>
</protein>
<sequence>MDYLICDKCEGYYELQSGESPNDFDLSCDCGGELQVHNMSNDYASENNEPKREIIGIGKGYAEKKSSHYNNLFIFGGIIGLIGLIGIIITPFSLIILLSGCGLLYYGYNNGKSWNKGIIGESIVADYLNQLPEDYYIFNDVKFPGSYGNLDHIVIGPNGIFVIETKNYKGFYFVKDKEWFYKTGKYTKKARSQPGKQVILNAMSLRKFLVDNNIKMDDVWIDSIVTLLNNNFKIEKRPKDYNVLFPSTIPQFILNSRRNIDINILNKAIVLIEPFCIELSYIYQTGKESDE</sequence>
<evidence type="ECO:0000313" key="3">
    <source>
        <dbReference type="EMBL" id="MBZ2164512.1"/>
    </source>
</evidence>
<dbReference type="EMBL" id="JAIOUQ010000001">
    <property type="protein sequence ID" value="MBZ2164512.1"/>
    <property type="molecule type" value="Genomic_DNA"/>
</dbReference>
<reference evidence="4" key="1">
    <citation type="journal article" date="2022" name="Microbiol. Resour. Announc.">
        <title>Draft Genome Sequence of a Methanogenic Archaeon from West Spitsbergen Permafrost.</title>
        <authorList>
            <person name="Trubitsyn V."/>
            <person name="Rivkina E."/>
            <person name="Shcherbakova V."/>
        </authorList>
    </citation>
    <scope>NUCLEOTIDE SEQUENCE [LARGE SCALE GENOMIC DNA]</scope>
    <source>
        <strain evidence="4">VT</strain>
    </source>
</reference>
<evidence type="ECO:0000313" key="4">
    <source>
        <dbReference type="Proteomes" id="UP000825933"/>
    </source>
</evidence>
<dbReference type="Pfam" id="PF08378">
    <property type="entry name" value="NERD"/>
    <property type="match status" value="1"/>
</dbReference>
<dbReference type="Proteomes" id="UP000825933">
    <property type="component" value="Unassembled WGS sequence"/>
</dbReference>
<organism evidence="3 4">
    <name type="scientific">Methanobacterium spitsbergense</name>
    <dbReference type="NCBI Taxonomy" id="2874285"/>
    <lineage>
        <taxon>Archaea</taxon>
        <taxon>Methanobacteriati</taxon>
        <taxon>Methanobacteriota</taxon>
        <taxon>Methanomada group</taxon>
        <taxon>Methanobacteria</taxon>
        <taxon>Methanobacteriales</taxon>
        <taxon>Methanobacteriaceae</taxon>
        <taxon>Methanobacterium</taxon>
    </lineage>
</organism>
<gene>
    <name evidence="3" type="ORF">K8N75_00380</name>
</gene>
<dbReference type="AlphaFoldDB" id="A0A8T5UL04"/>
<name>A0A8T5UL04_9EURY</name>
<feature type="transmembrane region" description="Helical" evidence="1">
    <location>
        <begin position="73"/>
        <end position="106"/>
    </location>
</feature>
<dbReference type="InterPro" id="IPR011528">
    <property type="entry name" value="NERD"/>
</dbReference>
<proteinExistence type="predicted"/>